<reference evidence="2" key="1">
    <citation type="submission" date="2016-10" db="EMBL/GenBank/DDBJ databases">
        <authorList>
            <person name="Varghese N."/>
            <person name="Submissions S."/>
        </authorList>
    </citation>
    <scope>NUCLEOTIDE SEQUENCE [LARGE SCALE GENOMIC DNA]</scope>
    <source>
        <strain evidence="2">IBRC-M 10655</strain>
    </source>
</reference>
<organism evidence="1 2">
    <name type="scientific">Actinokineospora alba</name>
    <dbReference type="NCBI Taxonomy" id="504798"/>
    <lineage>
        <taxon>Bacteria</taxon>
        <taxon>Bacillati</taxon>
        <taxon>Actinomycetota</taxon>
        <taxon>Actinomycetes</taxon>
        <taxon>Pseudonocardiales</taxon>
        <taxon>Pseudonocardiaceae</taxon>
        <taxon>Actinokineospora</taxon>
    </lineage>
</organism>
<dbReference type="AlphaFoldDB" id="A0A1H0K2L3"/>
<gene>
    <name evidence="1" type="ORF">SAMN05192558_103314</name>
</gene>
<evidence type="ECO:0000313" key="1">
    <source>
        <dbReference type="EMBL" id="SDO50265.1"/>
    </source>
</evidence>
<dbReference type="EMBL" id="FNJB01000003">
    <property type="protein sequence ID" value="SDO50265.1"/>
    <property type="molecule type" value="Genomic_DNA"/>
</dbReference>
<protein>
    <submittedName>
        <fullName evidence="1">Uncharacterized protein</fullName>
    </submittedName>
</protein>
<keyword evidence="2" id="KW-1185">Reference proteome</keyword>
<name>A0A1H0K2L3_9PSEU</name>
<dbReference type="Proteomes" id="UP000199651">
    <property type="component" value="Unassembled WGS sequence"/>
</dbReference>
<sequence length="63" mass="7148">MLRAEADRHTIRAADLLPFLNSLRRAEAVGDTLTDRAHGRLDTIEAVEEFLDLCARQTGRGWR</sequence>
<accession>A0A1H0K2L3</accession>
<proteinExistence type="predicted"/>
<evidence type="ECO:0000313" key="2">
    <source>
        <dbReference type="Proteomes" id="UP000199651"/>
    </source>
</evidence>